<dbReference type="PANTHER" id="PTHR21064">
    <property type="entry name" value="AMINOGLYCOSIDE PHOSPHOTRANSFERASE DOMAIN-CONTAINING PROTEIN-RELATED"/>
    <property type="match status" value="1"/>
</dbReference>
<dbReference type="Gene3D" id="3.30.200.20">
    <property type="entry name" value="Phosphorylase Kinase, domain 1"/>
    <property type="match status" value="1"/>
</dbReference>
<comment type="similarity">
    <text evidence="1">Belongs to the pseudomonas-type ThrB family.</text>
</comment>
<keyword evidence="3" id="KW-0808">Transferase</keyword>
<evidence type="ECO:0000313" key="3">
    <source>
        <dbReference type="EMBL" id="SHO48605.1"/>
    </source>
</evidence>
<evidence type="ECO:0000256" key="1">
    <source>
        <dbReference type="ARBA" id="ARBA00038240"/>
    </source>
</evidence>
<evidence type="ECO:0000259" key="2">
    <source>
        <dbReference type="Pfam" id="PF01636"/>
    </source>
</evidence>
<dbReference type="STRING" id="1121345.SAMN02745217_01921"/>
<keyword evidence="4" id="KW-1185">Reference proteome</keyword>
<reference evidence="3 4" key="1">
    <citation type="submission" date="2016-12" db="EMBL/GenBank/DDBJ databases">
        <authorList>
            <person name="Song W.-J."/>
            <person name="Kurnit D.M."/>
        </authorList>
    </citation>
    <scope>NUCLEOTIDE SEQUENCE [LARGE SCALE GENOMIC DNA]</scope>
    <source>
        <strain evidence="3 4">DSM 12503</strain>
    </source>
</reference>
<dbReference type="InterPro" id="IPR050249">
    <property type="entry name" value="Pseudomonas-type_ThrB"/>
</dbReference>
<dbReference type="InterPro" id="IPR011009">
    <property type="entry name" value="Kinase-like_dom_sf"/>
</dbReference>
<protein>
    <submittedName>
        <fullName evidence="3">Phosphotransferase enzyme family protein</fullName>
    </submittedName>
</protein>
<dbReference type="RefSeq" id="WP_073588622.1">
    <property type="nucleotide sequence ID" value="NZ_FRFD01000005.1"/>
</dbReference>
<dbReference type="Gene3D" id="3.90.1200.10">
    <property type="match status" value="1"/>
</dbReference>
<name>A0A1M7Y7H5_9FIRM</name>
<dbReference type="PANTHER" id="PTHR21064:SF6">
    <property type="entry name" value="AMINOGLYCOSIDE PHOSPHOTRANSFERASE DOMAIN-CONTAINING PROTEIN"/>
    <property type="match status" value="1"/>
</dbReference>
<evidence type="ECO:0000313" key="4">
    <source>
        <dbReference type="Proteomes" id="UP000184612"/>
    </source>
</evidence>
<dbReference type="InterPro" id="IPR002575">
    <property type="entry name" value="Aminoglycoside_PTrfase"/>
</dbReference>
<feature type="domain" description="Aminoglycoside phosphotransferase" evidence="2">
    <location>
        <begin position="27"/>
        <end position="209"/>
    </location>
</feature>
<dbReference type="AlphaFoldDB" id="A0A1M7Y7H5"/>
<sequence length="297" mass="34583">MTEKLIKEWNIESTPVQIYHSAWDINNSYVLKVYDDPTTLQRNIVMMQTLYEAGIPVPKIIKLPDGRDYSENGKEFYILTTKLKGKNIVNLNECDDRWFFEFGTILAKLHIAFQTCEEHISCWNGSILEEMNGWVSENFSKFKVEYLEMNDIKDSINELAEVYDDLPKQLIHRDVHLGNFLFDDGVFSGYIDFDLSQSNIRIFDLCYFLLGLLLEGDNNRVEEERWYEIIRQVIKGYDSIAILLDVERNAIICVMQNIELLFTAYFLGTGDEKSAKGSADLFSFVKRNKEKIQDALI</sequence>
<dbReference type="SUPFAM" id="SSF56112">
    <property type="entry name" value="Protein kinase-like (PK-like)"/>
    <property type="match status" value="1"/>
</dbReference>
<dbReference type="Pfam" id="PF01636">
    <property type="entry name" value="APH"/>
    <property type="match status" value="1"/>
</dbReference>
<gene>
    <name evidence="3" type="ORF">SAMN02745217_01921</name>
</gene>
<proteinExistence type="inferred from homology"/>
<dbReference type="EMBL" id="FRFD01000005">
    <property type="protein sequence ID" value="SHO48605.1"/>
    <property type="molecule type" value="Genomic_DNA"/>
</dbReference>
<dbReference type="GO" id="GO:0019202">
    <property type="term" value="F:amino acid kinase activity"/>
    <property type="evidence" value="ECO:0007669"/>
    <property type="project" value="TreeGrafter"/>
</dbReference>
<dbReference type="Proteomes" id="UP000184612">
    <property type="component" value="Unassembled WGS sequence"/>
</dbReference>
<accession>A0A1M7Y7H5</accession>
<organism evidence="3 4">
    <name type="scientific">Anaerocolumna xylanovorans DSM 12503</name>
    <dbReference type="NCBI Taxonomy" id="1121345"/>
    <lineage>
        <taxon>Bacteria</taxon>
        <taxon>Bacillati</taxon>
        <taxon>Bacillota</taxon>
        <taxon>Clostridia</taxon>
        <taxon>Lachnospirales</taxon>
        <taxon>Lachnospiraceae</taxon>
        <taxon>Anaerocolumna</taxon>
    </lineage>
</organism>